<organism evidence="1">
    <name type="scientific">Petromyces alliaceus</name>
    <name type="common">Aspergillus alliaceus</name>
    <dbReference type="NCBI Taxonomy" id="209559"/>
    <lineage>
        <taxon>Eukaryota</taxon>
        <taxon>Fungi</taxon>
        <taxon>Dikarya</taxon>
        <taxon>Ascomycota</taxon>
        <taxon>Pezizomycotina</taxon>
        <taxon>Eurotiomycetes</taxon>
        <taxon>Eurotiomycetidae</taxon>
        <taxon>Eurotiales</taxon>
        <taxon>Aspergillaceae</taxon>
        <taxon>Aspergillus</taxon>
        <taxon>Aspergillus subgen. Circumdati</taxon>
    </lineage>
</organism>
<dbReference type="InterPro" id="IPR011059">
    <property type="entry name" value="Metal-dep_hydrolase_composite"/>
</dbReference>
<dbReference type="PANTHER" id="PTHR43135">
    <property type="entry name" value="ALPHA-D-RIBOSE 1-METHYLPHOSPHONATE 5-TRIPHOSPHATE DIPHOSPHATASE"/>
    <property type="match status" value="1"/>
</dbReference>
<gene>
    <name evidence="1" type="ORF">BDV23DRAFT_160248</name>
</gene>
<dbReference type="Gene3D" id="3.20.20.140">
    <property type="entry name" value="Metal-dependent hydrolases"/>
    <property type="match status" value="1"/>
</dbReference>
<proteinExistence type="predicted"/>
<dbReference type="OMA" id="YVTSHSY"/>
<reference evidence="1" key="1">
    <citation type="submission" date="2019-04" db="EMBL/GenBank/DDBJ databases">
        <title>Friends and foes A comparative genomics studyof 23 Aspergillus species from section Flavi.</title>
        <authorList>
            <consortium name="DOE Joint Genome Institute"/>
            <person name="Kjaerbolling I."/>
            <person name="Vesth T."/>
            <person name="Frisvad J.C."/>
            <person name="Nybo J.L."/>
            <person name="Theobald S."/>
            <person name="Kildgaard S."/>
            <person name="Isbrandt T."/>
            <person name="Kuo A."/>
            <person name="Sato A."/>
            <person name="Lyhne E.K."/>
            <person name="Kogle M.E."/>
            <person name="Wiebenga A."/>
            <person name="Kun R.S."/>
            <person name="Lubbers R.J."/>
            <person name="Makela M.R."/>
            <person name="Barry K."/>
            <person name="Chovatia M."/>
            <person name="Clum A."/>
            <person name="Daum C."/>
            <person name="Haridas S."/>
            <person name="He G."/>
            <person name="LaButti K."/>
            <person name="Lipzen A."/>
            <person name="Mondo S."/>
            <person name="Riley R."/>
            <person name="Salamov A."/>
            <person name="Simmons B.A."/>
            <person name="Magnuson J.K."/>
            <person name="Henrissat B."/>
            <person name="Mortensen U.H."/>
            <person name="Larsen T.O."/>
            <person name="Devries R.P."/>
            <person name="Grigoriev I.V."/>
            <person name="Machida M."/>
            <person name="Baker S.E."/>
            <person name="Andersen M.R."/>
        </authorList>
    </citation>
    <scope>NUCLEOTIDE SEQUENCE [LARGE SCALE GENOMIC DNA]</scope>
    <source>
        <strain evidence="1">IBT 14317</strain>
    </source>
</reference>
<accession>A0A5N6G1K4</accession>
<dbReference type="Proteomes" id="UP000326877">
    <property type="component" value="Unassembled WGS sequence"/>
</dbReference>
<dbReference type="InterPro" id="IPR006680">
    <property type="entry name" value="Amidohydro-rel"/>
</dbReference>
<dbReference type="SUPFAM" id="SSF51338">
    <property type="entry name" value="Composite domain of metallo-dependent hydrolases"/>
    <property type="match status" value="1"/>
</dbReference>
<dbReference type="Gene3D" id="2.30.40.10">
    <property type="entry name" value="Urease, subunit C, domain 1"/>
    <property type="match status" value="1"/>
</dbReference>
<dbReference type="CDD" id="cd01299">
    <property type="entry name" value="Met_dep_hydrolase_A"/>
    <property type="match status" value="1"/>
</dbReference>
<dbReference type="InterPro" id="IPR032466">
    <property type="entry name" value="Metal_Hydrolase"/>
</dbReference>
<dbReference type="GO" id="GO:0016810">
    <property type="term" value="F:hydrolase activity, acting on carbon-nitrogen (but not peptide) bonds"/>
    <property type="evidence" value="ECO:0007669"/>
    <property type="project" value="InterPro"/>
</dbReference>
<dbReference type="OrthoDB" id="5595695at2759"/>
<name>A0A5N6G1K4_PETAA</name>
<dbReference type="PANTHER" id="PTHR43135:SF3">
    <property type="entry name" value="ALPHA-D-RIBOSE 1-METHYLPHOSPHONATE 5-TRIPHOSPHATE DIPHOSPHATASE"/>
    <property type="match status" value="1"/>
</dbReference>
<accession>A0A5N7C1G9</accession>
<dbReference type="InterPro" id="IPR057744">
    <property type="entry name" value="OTAase-like"/>
</dbReference>
<dbReference type="SUPFAM" id="SSF51556">
    <property type="entry name" value="Metallo-dependent hydrolases"/>
    <property type="match status" value="1"/>
</dbReference>
<dbReference type="Pfam" id="PF01979">
    <property type="entry name" value="Amidohydro_1"/>
    <property type="match status" value="1"/>
</dbReference>
<sequence length="441" mass="47819">MSVSANFLKPWLPKKESPSILLSNAQLIDPVEGKVHSNVSVHVSEGVIKGVSLDNALLNVPKSTTTIDLEGRYICPGLIDSHVHISAVPGEMDFRLVTSTPESIGLLRMVGVVRDMLWRGFTSARDCGGAPSSLKEACEEWLVPGPRLFISGHALSQTGGHGDFRAKHDHHLCTSGFVSGIGRVCDGVPACLAVARDELRSGADFIKIMGSGGVISPTDYLEHHQFSPEEIRAIVRCATNNKTYVTCHAYSPESIQIAIENGVQGIEHGNLIDPPTAKLMAEKGVYMTPTLVTYHAMGDAAVSGFLPPDSAEKNVRVLEMGLGALKLAKEHGVTLCYGSDLLGPLGQYQSREFGIRAQVLTPLDILRSATINPARMMKQPKLGQVKEGFFADLLVLDHNPLEDITVLERWETEIRLVIKDGRVCRSSIDGLTGLLDEYKKL</sequence>
<dbReference type="AlphaFoldDB" id="A0A5N6G1K4"/>
<dbReference type="InterPro" id="IPR051781">
    <property type="entry name" value="Metallo-dep_Hydrolase"/>
</dbReference>
<protein>
    <submittedName>
        <fullName evidence="1">Uncharacterized protein</fullName>
    </submittedName>
</protein>
<dbReference type="EMBL" id="ML735286">
    <property type="protein sequence ID" value="KAE8387932.1"/>
    <property type="molecule type" value="Genomic_DNA"/>
</dbReference>
<evidence type="ECO:0000313" key="1">
    <source>
        <dbReference type="EMBL" id="KAE8387932.1"/>
    </source>
</evidence>